<gene>
    <name evidence="8" type="ORF">BCF33_1420</name>
</gene>
<name>A0A2T0X0V9_9RHOB</name>
<dbReference type="Pfam" id="PF02353">
    <property type="entry name" value="CMAS"/>
    <property type="match status" value="1"/>
</dbReference>
<evidence type="ECO:0000256" key="1">
    <source>
        <dbReference type="ARBA" id="ARBA00010815"/>
    </source>
</evidence>
<evidence type="ECO:0000313" key="9">
    <source>
        <dbReference type="Proteomes" id="UP000238801"/>
    </source>
</evidence>
<dbReference type="GO" id="GO:0032259">
    <property type="term" value="P:methylation"/>
    <property type="evidence" value="ECO:0007669"/>
    <property type="project" value="UniProtKB-KW"/>
</dbReference>
<keyword evidence="3" id="KW-0808">Transferase</keyword>
<evidence type="ECO:0000256" key="5">
    <source>
        <dbReference type="ARBA" id="ARBA00023098"/>
    </source>
</evidence>
<evidence type="ECO:0000256" key="4">
    <source>
        <dbReference type="ARBA" id="ARBA00022691"/>
    </source>
</evidence>
<dbReference type="PIRSF" id="PIRSF003085">
    <property type="entry name" value="CMAS"/>
    <property type="match status" value="1"/>
</dbReference>
<dbReference type="RefSeq" id="WP_106161426.1">
    <property type="nucleotide sequence ID" value="NZ_PVTT01000002.1"/>
</dbReference>
<protein>
    <submittedName>
        <fullName evidence="8">Cyclopropane-fatty-acyl-phospholipid synthase</fullName>
    </submittedName>
</protein>
<keyword evidence="5" id="KW-0443">Lipid metabolism</keyword>
<evidence type="ECO:0000313" key="8">
    <source>
        <dbReference type="EMBL" id="PRY92571.1"/>
    </source>
</evidence>
<dbReference type="EMBL" id="PVTT01000002">
    <property type="protein sequence ID" value="PRY92571.1"/>
    <property type="molecule type" value="Genomic_DNA"/>
</dbReference>
<dbReference type="InterPro" id="IPR029063">
    <property type="entry name" value="SAM-dependent_MTases_sf"/>
</dbReference>
<feature type="domain" description="DUF7884" evidence="7">
    <location>
        <begin position="9"/>
        <end position="87"/>
    </location>
</feature>
<evidence type="ECO:0000259" key="7">
    <source>
        <dbReference type="Pfam" id="PF25371"/>
    </source>
</evidence>
<dbReference type="PANTHER" id="PTHR43667">
    <property type="entry name" value="CYCLOPROPANE-FATTY-ACYL-PHOSPHOLIPID SYNTHASE"/>
    <property type="match status" value="1"/>
</dbReference>
<evidence type="ECO:0000256" key="3">
    <source>
        <dbReference type="ARBA" id="ARBA00022679"/>
    </source>
</evidence>
<dbReference type="GO" id="GO:0008610">
    <property type="term" value="P:lipid biosynthetic process"/>
    <property type="evidence" value="ECO:0007669"/>
    <property type="project" value="InterPro"/>
</dbReference>
<comment type="similarity">
    <text evidence="1">Belongs to the CFA/CMAS family.</text>
</comment>
<keyword evidence="4" id="KW-0949">S-adenosyl-L-methionine</keyword>
<dbReference type="Proteomes" id="UP000238801">
    <property type="component" value="Unassembled WGS sequence"/>
</dbReference>
<comment type="caution">
    <text evidence="8">The sequence shown here is derived from an EMBL/GenBank/DDBJ whole genome shotgun (WGS) entry which is preliminary data.</text>
</comment>
<dbReference type="GO" id="GO:0008168">
    <property type="term" value="F:methyltransferase activity"/>
    <property type="evidence" value="ECO:0007669"/>
    <property type="project" value="UniProtKB-KW"/>
</dbReference>
<reference evidence="8 9" key="1">
    <citation type="submission" date="2018-03" db="EMBL/GenBank/DDBJ databases">
        <title>Genomic Encyclopedia of Archaeal and Bacterial Type Strains, Phase II (KMG-II): from individual species to whole genera.</title>
        <authorList>
            <person name="Goeker M."/>
        </authorList>
    </citation>
    <scope>NUCLEOTIDE SEQUENCE [LARGE SCALE GENOMIC DNA]</scope>
    <source>
        <strain evidence="8 9">DSM 29318</strain>
    </source>
</reference>
<evidence type="ECO:0000256" key="6">
    <source>
        <dbReference type="PIRSR" id="PIRSR003085-1"/>
    </source>
</evidence>
<evidence type="ECO:0000256" key="2">
    <source>
        <dbReference type="ARBA" id="ARBA00022603"/>
    </source>
</evidence>
<dbReference type="SUPFAM" id="SSF53335">
    <property type="entry name" value="S-adenosyl-L-methionine-dependent methyltransferases"/>
    <property type="match status" value="1"/>
</dbReference>
<dbReference type="CDD" id="cd02440">
    <property type="entry name" value="AdoMet_MTases"/>
    <property type="match status" value="1"/>
</dbReference>
<keyword evidence="2" id="KW-0489">Methyltransferase</keyword>
<keyword evidence="9" id="KW-1185">Reference proteome</keyword>
<organism evidence="8 9">
    <name type="scientific">Hasllibacter halocynthiae</name>
    <dbReference type="NCBI Taxonomy" id="595589"/>
    <lineage>
        <taxon>Bacteria</taxon>
        <taxon>Pseudomonadati</taxon>
        <taxon>Pseudomonadota</taxon>
        <taxon>Alphaproteobacteria</taxon>
        <taxon>Rhodobacterales</taxon>
        <taxon>Roseobacteraceae</taxon>
        <taxon>Hasllibacter</taxon>
    </lineage>
</organism>
<dbReference type="AlphaFoldDB" id="A0A2T0X0V9"/>
<feature type="active site" evidence="6">
    <location>
        <position position="368"/>
    </location>
</feature>
<sequence>MWKGLLDAMLRRALKTDALEVRFPDGAVRRYGPPGAGEPAVAIAFHDPALPRRLVRNADLALGEAYMDGALTVERGCLRDFLAIAVRAGEMGDDVPAFRVWRGAAMARRRAQQLNPPGRARRNVAHHYDLSGALYELFLDEDRQYSCAYFARPDMTLDEAQAAKKAHIARKLLIEPGMRVLDIGCGWGGLALTLARDHGARVTGITLSEEQHAHARARVEAAGLSGRIDIRLQDFRAVTGRFDRIVSVGMFEHVGLPAYRAYFAKVGELLDPGGVALIHTIGRTDTPGITSPFIAKWIFPGGYVPALTEMLAPVQRQRLVPCDLEIWRLHYAETLRHWLERFDAHAAEAEALYDARFVRMWRFYLAACEMSFRHHRLAVFQLQLAHRKDAVPITRDYLYGDAAAAPSPARAGASAGSRAAAE</sequence>
<dbReference type="Pfam" id="PF25371">
    <property type="entry name" value="DUF7884"/>
    <property type="match status" value="1"/>
</dbReference>
<proteinExistence type="inferred from homology"/>
<dbReference type="InterPro" id="IPR057206">
    <property type="entry name" value="DUF7884"/>
</dbReference>
<dbReference type="InterPro" id="IPR003333">
    <property type="entry name" value="CMAS"/>
</dbReference>
<dbReference type="InterPro" id="IPR050723">
    <property type="entry name" value="CFA/CMAS"/>
</dbReference>
<dbReference type="OrthoDB" id="9782855at2"/>
<dbReference type="PANTHER" id="PTHR43667:SF1">
    <property type="entry name" value="CYCLOPROPANE-FATTY-ACYL-PHOSPHOLIPID SYNTHASE"/>
    <property type="match status" value="1"/>
</dbReference>
<dbReference type="Gene3D" id="3.40.50.150">
    <property type="entry name" value="Vaccinia Virus protein VP39"/>
    <property type="match status" value="1"/>
</dbReference>
<accession>A0A2T0X0V9</accession>